<dbReference type="OrthoDB" id="1470350at2759"/>
<dbReference type="GO" id="GO:0016705">
    <property type="term" value="F:oxidoreductase activity, acting on paired donors, with incorporation or reduction of molecular oxygen"/>
    <property type="evidence" value="ECO:0007669"/>
    <property type="project" value="InterPro"/>
</dbReference>
<comment type="caution">
    <text evidence="3">The sequence shown here is derived from an EMBL/GenBank/DDBJ whole genome shotgun (WGS) entry which is preliminary data.</text>
</comment>
<keyword evidence="2" id="KW-0349">Heme</keyword>
<accession>A0A232LQ87</accession>
<dbReference type="InterPro" id="IPR001128">
    <property type="entry name" value="Cyt_P450"/>
</dbReference>
<dbReference type="GO" id="GO:0005506">
    <property type="term" value="F:iron ion binding"/>
    <property type="evidence" value="ECO:0007669"/>
    <property type="project" value="InterPro"/>
</dbReference>
<keyword evidence="2" id="KW-0479">Metal-binding</keyword>
<dbReference type="InterPro" id="IPR002401">
    <property type="entry name" value="Cyt_P450_E_grp-I"/>
</dbReference>
<comment type="similarity">
    <text evidence="1">Belongs to the cytochrome P450 family.</text>
</comment>
<gene>
    <name evidence="3" type="ORF">Egran_05911</name>
</gene>
<dbReference type="PRINTS" id="PR00463">
    <property type="entry name" value="EP450I"/>
</dbReference>
<comment type="cofactor">
    <cofactor evidence="2">
        <name>heme</name>
        <dbReference type="ChEBI" id="CHEBI:30413"/>
    </cofactor>
</comment>
<dbReference type="Gene3D" id="1.10.630.10">
    <property type="entry name" value="Cytochrome P450"/>
    <property type="match status" value="1"/>
</dbReference>
<dbReference type="EMBL" id="NPHW01005876">
    <property type="protein sequence ID" value="OXV06321.1"/>
    <property type="molecule type" value="Genomic_DNA"/>
</dbReference>
<dbReference type="InterPro" id="IPR050121">
    <property type="entry name" value="Cytochrome_P450_monoxygenase"/>
</dbReference>
<organism evidence="3 4">
    <name type="scientific">Elaphomyces granulatus</name>
    <dbReference type="NCBI Taxonomy" id="519963"/>
    <lineage>
        <taxon>Eukaryota</taxon>
        <taxon>Fungi</taxon>
        <taxon>Dikarya</taxon>
        <taxon>Ascomycota</taxon>
        <taxon>Pezizomycotina</taxon>
        <taxon>Eurotiomycetes</taxon>
        <taxon>Eurotiomycetidae</taxon>
        <taxon>Eurotiales</taxon>
        <taxon>Elaphomycetaceae</taxon>
        <taxon>Elaphomyces</taxon>
    </lineage>
</organism>
<dbReference type="PANTHER" id="PTHR24305">
    <property type="entry name" value="CYTOCHROME P450"/>
    <property type="match status" value="1"/>
</dbReference>
<evidence type="ECO:0000256" key="2">
    <source>
        <dbReference type="PIRSR" id="PIRSR602401-1"/>
    </source>
</evidence>
<dbReference type="Pfam" id="PF00067">
    <property type="entry name" value="p450"/>
    <property type="match status" value="1"/>
</dbReference>
<dbReference type="PANTHER" id="PTHR24305:SF166">
    <property type="entry name" value="CYTOCHROME P450 12A4, MITOCHONDRIAL-RELATED"/>
    <property type="match status" value="1"/>
</dbReference>
<protein>
    <recommendedName>
        <fullName evidence="5">Cytochrome P450</fullName>
    </recommendedName>
</protein>
<dbReference type="Proteomes" id="UP000243515">
    <property type="component" value="Unassembled WGS sequence"/>
</dbReference>
<dbReference type="AlphaFoldDB" id="A0A232LQ87"/>
<name>A0A232LQ87_9EURO</name>
<keyword evidence="4" id="KW-1185">Reference proteome</keyword>
<dbReference type="GO" id="GO:0020037">
    <property type="term" value="F:heme binding"/>
    <property type="evidence" value="ECO:0007669"/>
    <property type="project" value="InterPro"/>
</dbReference>
<dbReference type="GO" id="GO:0004497">
    <property type="term" value="F:monooxygenase activity"/>
    <property type="evidence" value="ECO:0007669"/>
    <property type="project" value="InterPro"/>
</dbReference>
<evidence type="ECO:0000256" key="1">
    <source>
        <dbReference type="ARBA" id="ARBA00010617"/>
    </source>
</evidence>
<evidence type="ECO:0000313" key="4">
    <source>
        <dbReference type="Proteomes" id="UP000243515"/>
    </source>
</evidence>
<dbReference type="SUPFAM" id="SSF48264">
    <property type="entry name" value="Cytochrome P450"/>
    <property type="match status" value="1"/>
</dbReference>
<dbReference type="InterPro" id="IPR036396">
    <property type="entry name" value="Cyt_P450_sf"/>
</dbReference>
<evidence type="ECO:0000313" key="3">
    <source>
        <dbReference type="EMBL" id="OXV06321.1"/>
    </source>
</evidence>
<reference evidence="3 4" key="1">
    <citation type="journal article" date="2015" name="Environ. Microbiol.">
        <title>Metagenome sequence of Elaphomyces granulatus from sporocarp tissue reveals Ascomycota ectomycorrhizal fingerprints of genome expansion and a Proteobacteria-rich microbiome.</title>
        <authorList>
            <person name="Quandt C.A."/>
            <person name="Kohler A."/>
            <person name="Hesse C.N."/>
            <person name="Sharpton T.J."/>
            <person name="Martin F."/>
            <person name="Spatafora J.W."/>
        </authorList>
    </citation>
    <scope>NUCLEOTIDE SEQUENCE [LARGE SCALE GENOMIC DNA]</scope>
    <source>
        <strain evidence="3 4">OSC145934</strain>
    </source>
</reference>
<proteinExistence type="inferred from homology"/>
<keyword evidence="2" id="KW-0408">Iron</keyword>
<sequence length="442" mass="50995">VRSVYNAGFDKPHYYSFYQYYGQLNSFASRSRVDHSACRRRVSAVYSKSYLFGSQPLRVVTEKILLDRLYPRLARDAQASEPTELLRLSYALSLDLLNCFIFGLSSGPNFTQDDLLTQAFLEHYENRYCHEGFWSQELPFLTSTLGMLGIDMLPRQHYDSTAWIENWMMIHCNRAQRVCELLDKGELPDDPADIPIVYQQIRKSMEALKAGEGHDRAYAEKQTRLSIASELFDHMWLVLAYTIYYIASHPAEQSQLRSELKKLDQPITFPGNSYTDGVQPGRLASPQSLVQLTYLTAVIKESLRMRPNSTPLPRVTPSDHSVTIVGVEAIPPSTRVNCFQWFLHRDPEMWSRPDEWIPERWLREDGSEKDKMPPLWAFASGPRMCIGVHLTYYLFRYILAVIFSNFSARIVRPEVYGQHPPGSLEDELFVVFEPLSKSDCTE</sequence>
<feature type="binding site" description="axial binding residue" evidence="2">
    <location>
        <position position="385"/>
    </location>
    <ligand>
        <name>heme</name>
        <dbReference type="ChEBI" id="CHEBI:30413"/>
    </ligand>
    <ligandPart>
        <name>Fe</name>
        <dbReference type="ChEBI" id="CHEBI:18248"/>
    </ligandPart>
</feature>
<evidence type="ECO:0008006" key="5">
    <source>
        <dbReference type="Google" id="ProtNLM"/>
    </source>
</evidence>
<feature type="non-terminal residue" evidence="3">
    <location>
        <position position="1"/>
    </location>
</feature>